<evidence type="ECO:0000313" key="3">
    <source>
        <dbReference type="Proteomes" id="UP000270094"/>
    </source>
</evidence>
<gene>
    <name evidence="2" type="ORF">SVUK_LOCUS5702</name>
</gene>
<dbReference type="Proteomes" id="UP000270094">
    <property type="component" value="Unassembled WGS sequence"/>
</dbReference>
<protein>
    <submittedName>
        <fullName evidence="2">Uncharacterized protein</fullName>
    </submittedName>
</protein>
<evidence type="ECO:0000313" key="2">
    <source>
        <dbReference type="EMBL" id="VDM70704.1"/>
    </source>
</evidence>
<dbReference type="OrthoDB" id="10554786at2759"/>
<name>A0A3P7IYE7_STRVU</name>
<sequence>MADVGKALKDKVKAEYEKVAPSGQGNRFMDETGYENAKESASSAMDATKSGKGTYPTSNLGQTEENIRETTERKLDHLEKMAKKKV</sequence>
<organism evidence="2 3">
    <name type="scientific">Strongylus vulgaris</name>
    <name type="common">Blood worm</name>
    <dbReference type="NCBI Taxonomy" id="40348"/>
    <lineage>
        <taxon>Eukaryota</taxon>
        <taxon>Metazoa</taxon>
        <taxon>Ecdysozoa</taxon>
        <taxon>Nematoda</taxon>
        <taxon>Chromadorea</taxon>
        <taxon>Rhabditida</taxon>
        <taxon>Rhabditina</taxon>
        <taxon>Rhabditomorpha</taxon>
        <taxon>Strongyloidea</taxon>
        <taxon>Strongylidae</taxon>
        <taxon>Strongylus</taxon>
    </lineage>
</organism>
<feature type="region of interest" description="Disordered" evidence="1">
    <location>
        <begin position="23"/>
        <end position="68"/>
    </location>
</feature>
<dbReference type="EMBL" id="UYYB01017220">
    <property type="protein sequence ID" value="VDM70704.1"/>
    <property type="molecule type" value="Genomic_DNA"/>
</dbReference>
<proteinExistence type="predicted"/>
<reference evidence="2 3" key="1">
    <citation type="submission" date="2018-11" db="EMBL/GenBank/DDBJ databases">
        <authorList>
            <consortium name="Pathogen Informatics"/>
        </authorList>
    </citation>
    <scope>NUCLEOTIDE SEQUENCE [LARGE SCALE GENOMIC DNA]</scope>
</reference>
<dbReference type="AlphaFoldDB" id="A0A3P7IYE7"/>
<accession>A0A3P7IYE7</accession>
<evidence type="ECO:0000256" key="1">
    <source>
        <dbReference type="SAM" id="MobiDB-lite"/>
    </source>
</evidence>
<feature type="compositionally biased region" description="Polar residues" evidence="1">
    <location>
        <begin position="55"/>
        <end position="64"/>
    </location>
</feature>
<keyword evidence="3" id="KW-1185">Reference proteome</keyword>